<evidence type="ECO:0000259" key="3">
    <source>
        <dbReference type="Pfam" id="PF00278"/>
    </source>
</evidence>
<dbReference type="InterPro" id="IPR022643">
    <property type="entry name" value="De-COase2_C"/>
</dbReference>
<evidence type="ECO:0000313" key="6">
    <source>
        <dbReference type="Proteomes" id="UP000572680"/>
    </source>
</evidence>
<dbReference type="Proteomes" id="UP000572680">
    <property type="component" value="Unassembled WGS sequence"/>
</dbReference>
<accession>A0A7W3QQS7</accession>
<gene>
    <name evidence="5" type="ORF">HNR61_007294</name>
</gene>
<dbReference type="RefSeq" id="WP_182847596.1">
    <property type="nucleotide sequence ID" value="NZ_BAAALP010000058.1"/>
</dbReference>
<dbReference type="AlphaFoldDB" id="A0A7W3QQS7"/>
<protein>
    <submittedName>
        <fullName evidence="5">Diaminopimelate decarboxylase</fullName>
        <ecNumber evidence="5">4.1.1.20</ecNumber>
    </submittedName>
</protein>
<dbReference type="Pfam" id="PF00278">
    <property type="entry name" value="Orn_DAP_Arg_deC"/>
    <property type="match status" value="1"/>
</dbReference>
<keyword evidence="2" id="KW-0663">Pyridoxal phosphate</keyword>
<dbReference type="Gene3D" id="3.20.20.10">
    <property type="entry name" value="Alanine racemase"/>
    <property type="match status" value="1"/>
</dbReference>
<dbReference type="Gene3D" id="2.40.37.10">
    <property type="entry name" value="Lyase, Ornithine Decarboxylase, Chain A, domain 1"/>
    <property type="match status" value="1"/>
</dbReference>
<dbReference type="Pfam" id="PF02784">
    <property type="entry name" value="Orn_Arg_deC_N"/>
    <property type="match status" value="1"/>
</dbReference>
<evidence type="ECO:0000256" key="1">
    <source>
        <dbReference type="ARBA" id="ARBA00001933"/>
    </source>
</evidence>
<evidence type="ECO:0000313" key="5">
    <source>
        <dbReference type="EMBL" id="MBA8955618.1"/>
    </source>
</evidence>
<keyword evidence="6" id="KW-1185">Reference proteome</keyword>
<dbReference type="PANTHER" id="PTHR43727:SF2">
    <property type="entry name" value="GROUP IV DECARBOXYLASE"/>
    <property type="match status" value="1"/>
</dbReference>
<dbReference type="GO" id="GO:0008836">
    <property type="term" value="F:diaminopimelate decarboxylase activity"/>
    <property type="evidence" value="ECO:0007669"/>
    <property type="project" value="UniProtKB-EC"/>
</dbReference>
<reference evidence="5 6" key="1">
    <citation type="submission" date="2020-08" db="EMBL/GenBank/DDBJ databases">
        <title>Genomic Encyclopedia of Type Strains, Phase IV (KMG-IV): sequencing the most valuable type-strain genomes for metagenomic binning, comparative biology and taxonomic classification.</title>
        <authorList>
            <person name="Goeker M."/>
        </authorList>
    </citation>
    <scope>NUCLEOTIDE SEQUENCE [LARGE SCALE GENOMIC DNA]</scope>
    <source>
        <strain evidence="5 6">DSM 44197</strain>
    </source>
</reference>
<dbReference type="InterPro" id="IPR029066">
    <property type="entry name" value="PLP-binding_barrel"/>
</dbReference>
<dbReference type="InterPro" id="IPR022644">
    <property type="entry name" value="De-COase2_N"/>
</dbReference>
<dbReference type="SUPFAM" id="SSF50621">
    <property type="entry name" value="Alanine racemase C-terminal domain-like"/>
    <property type="match status" value="1"/>
</dbReference>
<sequence length="370" mass="39945">MITEAVRERATELAAAAALPAFVYDLAALRGHAAAVRAALDQPGAPELFYAAAANPEPPILLALAPFTDGVHTTWGGELEHVRTVLPDARLTFGGPGKTDAELAAALDHGAERLHIESPHEMRRLAALDRDADVLLRAGAAGGPFGMDFEAMEECRTVLADAPRLRLRGVHARPPSGLDVADLLRRTREILDRTRPWAASAGCEDPEFTFGGGMAVDYADPGHRFDWPAYAKGLAELARPGETFRVEPGRALSVYSGWYVTEVLDVRRAHGDWYAVLRGGTMHLRAPAVEGRDQPFTVIPRGRPGPSTDEPVTLVGQLFTPEDVLARRAPAGRVAVGDVVAFAMSGAHTWDISPHDFLMRPPPTFHYLVD</sequence>
<dbReference type="EMBL" id="JACJIA010000012">
    <property type="protein sequence ID" value="MBA8955618.1"/>
    <property type="molecule type" value="Genomic_DNA"/>
</dbReference>
<proteinExistence type="predicted"/>
<evidence type="ECO:0000259" key="4">
    <source>
        <dbReference type="Pfam" id="PF02784"/>
    </source>
</evidence>
<name>A0A7W3QQS7_ACTNM</name>
<feature type="domain" description="Orn/DAP/Arg decarboxylase 2 N-terminal" evidence="4">
    <location>
        <begin position="35"/>
        <end position="252"/>
    </location>
</feature>
<dbReference type="GO" id="GO:0009089">
    <property type="term" value="P:lysine biosynthetic process via diaminopimelate"/>
    <property type="evidence" value="ECO:0007669"/>
    <property type="project" value="TreeGrafter"/>
</dbReference>
<dbReference type="SUPFAM" id="SSF51419">
    <property type="entry name" value="PLP-binding barrel"/>
    <property type="match status" value="1"/>
</dbReference>
<comment type="caution">
    <text evidence="5">The sequence shown here is derived from an EMBL/GenBank/DDBJ whole genome shotgun (WGS) entry which is preliminary data.</text>
</comment>
<organism evidence="5 6">
    <name type="scientific">Actinomadura namibiensis</name>
    <dbReference type="NCBI Taxonomy" id="182080"/>
    <lineage>
        <taxon>Bacteria</taxon>
        <taxon>Bacillati</taxon>
        <taxon>Actinomycetota</taxon>
        <taxon>Actinomycetes</taxon>
        <taxon>Streptosporangiales</taxon>
        <taxon>Thermomonosporaceae</taxon>
        <taxon>Actinomadura</taxon>
    </lineage>
</organism>
<evidence type="ECO:0000256" key="2">
    <source>
        <dbReference type="ARBA" id="ARBA00022898"/>
    </source>
</evidence>
<dbReference type="EC" id="4.1.1.20" evidence="5"/>
<keyword evidence="5" id="KW-0456">Lyase</keyword>
<dbReference type="PANTHER" id="PTHR43727">
    <property type="entry name" value="DIAMINOPIMELATE DECARBOXYLASE"/>
    <property type="match status" value="1"/>
</dbReference>
<feature type="domain" description="Orn/DAP/Arg decarboxylase 2 C-terminal" evidence="3">
    <location>
        <begin position="23"/>
        <end position="346"/>
    </location>
</feature>
<dbReference type="InterPro" id="IPR009006">
    <property type="entry name" value="Ala_racemase/Decarboxylase_C"/>
</dbReference>
<comment type="cofactor">
    <cofactor evidence="1">
        <name>pyridoxal 5'-phosphate</name>
        <dbReference type="ChEBI" id="CHEBI:597326"/>
    </cofactor>
</comment>